<dbReference type="InterPro" id="IPR038175">
    <property type="entry name" value="CBM21_dom_sf"/>
</dbReference>
<reference evidence="2 3" key="1">
    <citation type="submission" date="2020-04" db="EMBL/GenBank/DDBJ databases">
        <title>Draft genome of Pyxidicoccus fallax type strain.</title>
        <authorList>
            <person name="Whitworth D.E."/>
        </authorList>
    </citation>
    <scope>NUCLEOTIDE SEQUENCE [LARGE SCALE GENOMIC DNA]</scope>
    <source>
        <strain evidence="2 3">DSM 14698</strain>
    </source>
</reference>
<proteinExistence type="predicted"/>
<accession>A0A848LJN2</accession>
<keyword evidence="1" id="KW-0732">Signal</keyword>
<organism evidence="2 3">
    <name type="scientific">Pyxidicoccus fallax</name>
    <dbReference type="NCBI Taxonomy" id="394095"/>
    <lineage>
        <taxon>Bacteria</taxon>
        <taxon>Pseudomonadati</taxon>
        <taxon>Myxococcota</taxon>
        <taxon>Myxococcia</taxon>
        <taxon>Myxococcales</taxon>
        <taxon>Cystobacterineae</taxon>
        <taxon>Myxococcaceae</taxon>
        <taxon>Pyxidicoccus</taxon>
    </lineage>
</organism>
<dbReference type="Proteomes" id="UP000518300">
    <property type="component" value="Unassembled WGS sequence"/>
</dbReference>
<gene>
    <name evidence="2" type="ORF">HG543_24310</name>
</gene>
<evidence type="ECO:0000256" key="1">
    <source>
        <dbReference type="SAM" id="SignalP"/>
    </source>
</evidence>
<protein>
    <submittedName>
        <fullName evidence="2">Uncharacterized protein</fullName>
    </submittedName>
</protein>
<evidence type="ECO:0000313" key="2">
    <source>
        <dbReference type="EMBL" id="NMO17957.1"/>
    </source>
</evidence>
<evidence type="ECO:0000313" key="3">
    <source>
        <dbReference type="Proteomes" id="UP000518300"/>
    </source>
</evidence>
<dbReference type="Gene3D" id="2.60.40.2440">
    <property type="entry name" value="Carbohydrate binding type-21 domain"/>
    <property type="match status" value="1"/>
</dbReference>
<dbReference type="AlphaFoldDB" id="A0A848LJN2"/>
<keyword evidence="3" id="KW-1185">Reference proteome</keyword>
<dbReference type="RefSeq" id="WP_169347233.1">
    <property type="nucleotide sequence ID" value="NZ_JABBJJ010000116.1"/>
</dbReference>
<name>A0A848LJN2_9BACT</name>
<comment type="caution">
    <text evidence="2">The sequence shown here is derived from an EMBL/GenBank/DDBJ whole genome shotgun (WGS) entry which is preliminary data.</text>
</comment>
<dbReference type="EMBL" id="JABBJJ010000116">
    <property type="protein sequence ID" value="NMO17957.1"/>
    <property type="molecule type" value="Genomic_DNA"/>
</dbReference>
<feature type="signal peptide" evidence="1">
    <location>
        <begin position="1"/>
        <end position="23"/>
    </location>
</feature>
<sequence length="134" mass="15197">MKKHLLSLLTGLCVLGLPAVSEAEELWVAETQTLSNGGSYYWYTFTVTAGVWPVAPGHKVGMVYTNDLWRTSHWVDLTWQYNQANAYGNQDEIWKSAVLNASDAAPVWFAIYVEDAYGVRYWNNNNGQNFEIAR</sequence>
<feature type="chain" id="PRO_5032303141" evidence="1">
    <location>
        <begin position="24"/>
        <end position="134"/>
    </location>
</feature>